<dbReference type="AlphaFoldDB" id="C7NG57"/>
<name>C7NG57_KYTSD</name>
<keyword evidence="9" id="KW-1185">Reference proteome</keyword>
<dbReference type="HAMAP" id="MF_00265">
    <property type="entry name" value="VapC_Nob1"/>
    <property type="match status" value="1"/>
</dbReference>
<dbReference type="GO" id="GO:0000287">
    <property type="term" value="F:magnesium ion binding"/>
    <property type="evidence" value="ECO:0007669"/>
    <property type="project" value="UniProtKB-UniRule"/>
</dbReference>
<dbReference type="KEGG" id="kse:Ksed_25020"/>
<dbReference type="Gene3D" id="3.40.50.1010">
    <property type="entry name" value="5'-nuclease"/>
    <property type="match status" value="1"/>
</dbReference>
<reference evidence="8 9" key="1">
    <citation type="journal article" date="2009" name="Stand. Genomic Sci.">
        <title>Complete genome sequence of Kytococcus sedentarius type strain (541).</title>
        <authorList>
            <person name="Sims D."/>
            <person name="Brettin T."/>
            <person name="Detter J.C."/>
            <person name="Han C."/>
            <person name="Lapidus A."/>
            <person name="Copeland A."/>
            <person name="Glavina Del Rio T."/>
            <person name="Nolan M."/>
            <person name="Chen F."/>
            <person name="Lucas S."/>
            <person name="Tice H."/>
            <person name="Cheng J.F."/>
            <person name="Bruce D."/>
            <person name="Goodwin L."/>
            <person name="Pitluck S."/>
            <person name="Ovchinnikova G."/>
            <person name="Pati A."/>
            <person name="Ivanova N."/>
            <person name="Mavrommatis K."/>
            <person name="Chen A."/>
            <person name="Palaniappan K."/>
            <person name="D'haeseleer P."/>
            <person name="Chain P."/>
            <person name="Bristow J."/>
            <person name="Eisen J.A."/>
            <person name="Markowitz V."/>
            <person name="Hugenholtz P."/>
            <person name="Schneider S."/>
            <person name="Goker M."/>
            <person name="Pukall R."/>
            <person name="Kyrpides N.C."/>
            <person name="Klenk H.P."/>
        </authorList>
    </citation>
    <scope>NUCLEOTIDE SEQUENCE [LARGE SCALE GENOMIC DNA]</scope>
    <source>
        <strain evidence="9">ATCC 14392 / DSM 20547 / JCM 11482 / CCUG 33030 / NBRC 15357 / NCTC 11040 / CCM 314 / 541</strain>
    </source>
</reference>
<gene>
    <name evidence="6" type="primary">vapC</name>
    <name evidence="8" type="ordered locus">Ksed_25020</name>
</gene>
<dbReference type="EMBL" id="CP001686">
    <property type="protein sequence ID" value="ACV07466.1"/>
    <property type="molecule type" value="Genomic_DNA"/>
</dbReference>
<dbReference type="InterPro" id="IPR022907">
    <property type="entry name" value="VapC_family"/>
</dbReference>
<dbReference type="SUPFAM" id="SSF88723">
    <property type="entry name" value="PIN domain-like"/>
    <property type="match status" value="1"/>
</dbReference>
<evidence type="ECO:0000256" key="5">
    <source>
        <dbReference type="ARBA" id="ARBA00022842"/>
    </source>
</evidence>
<dbReference type="PANTHER" id="PTHR39664">
    <property type="match status" value="1"/>
</dbReference>
<feature type="binding site" evidence="6">
    <location>
        <position position="5"/>
    </location>
    <ligand>
        <name>Mg(2+)</name>
        <dbReference type="ChEBI" id="CHEBI:18420"/>
    </ligand>
</feature>
<keyword evidence="3 6" id="KW-0479">Metal-binding</keyword>
<protein>
    <recommendedName>
        <fullName evidence="6">Ribonuclease VapC</fullName>
        <shortName evidence="6">RNase VapC</shortName>
        <ecNumber evidence="6">3.1.-.-</ecNumber>
    </recommendedName>
    <alternativeName>
        <fullName evidence="6">Toxin VapC</fullName>
    </alternativeName>
</protein>
<keyword evidence="1 6" id="KW-1277">Toxin-antitoxin system</keyword>
<dbReference type="STRING" id="478801.Ksed_25020"/>
<dbReference type="CDD" id="cd18683">
    <property type="entry name" value="PIN_VapC-like"/>
    <property type="match status" value="1"/>
</dbReference>
<evidence type="ECO:0000256" key="6">
    <source>
        <dbReference type="HAMAP-Rule" id="MF_00265"/>
    </source>
</evidence>
<dbReference type="Pfam" id="PF01850">
    <property type="entry name" value="PIN"/>
    <property type="match status" value="1"/>
</dbReference>
<evidence type="ECO:0000256" key="4">
    <source>
        <dbReference type="ARBA" id="ARBA00022801"/>
    </source>
</evidence>
<proteinExistence type="inferred from homology"/>
<dbReference type="eggNOG" id="COG5611">
    <property type="taxonomic scope" value="Bacteria"/>
</dbReference>
<feature type="domain" description="PIN" evidence="7">
    <location>
        <begin position="4"/>
        <end position="122"/>
    </location>
</feature>
<comment type="function">
    <text evidence="6">Toxic component of a toxin-antitoxin (TA) system. An RNase.</text>
</comment>
<dbReference type="HOGENOM" id="CLU_121449_0_1_11"/>
<keyword evidence="5 6" id="KW-0460">Magnesium</keyword>
<dbReference type="Proteomes" id="UP000006666">
    <property type="component" value="Chromosome"/>
</dbReference>
<evidence type="ECO:0000259" key="7">
    <source>
        <dbReference type="Pfam" id="PF01850"/>
    </source>
</evidence>
<organism evidence="8 9">
    <name type="scientific">Kytococcus sedentarius (strain ATCC 14392 / DSM 20547 / JCM 11482 / CCUG 33030 / NBRC 15357 / NCTC 11040 / CCM 314 / 541)</name>
    <name type="common">Micrococcus sedentarius</name>
    <dbReference type="NCBI Taxonomy" id="478801"/>
    <lineage>
        <taxon>Bacteria</taxon>
        <taxon>Bacillati</taxon>
        <taxon>Actinomycetota</taxon>
        <taxon>Actinomycetes</taxon>
        <taxon>Micrococcales</taxon>
        <taxon>Kytococcaceae</taxon>
        <taxon>Kytococcus</taxon>
    </lineage>
</organism>
<dbReference type="GO" id="GO:0016787">
    <property type="term" value="F:hydrolase activity"/>
    <property type="evidence" value="ECO:0007669"/>
    <property type="project" value="UniProtKB-KW"/>
</dbReference>
<dbReference type="GO" id="GO:0090729">
    <property type="term" value="F:toxin activity"/>
    <property type="evidence" value="ECO:0007669"/>
    <property type="project" value="UniProtKB-KW"/>
</dbReference>
<evidence type="ECO:0000313" key="9">
    <source>
        <dbReference type="Proteomes" id="UP000006666"/>
    </source>
</evidence>
<dbReference type="GO" id="GO:0004540">
    <property type="term" value="F:RNA nuclease activity"/>
    <property type="evidence" value="ECO:0007669"/>
    <property type="project" value="InterPro"/>
</dbReference>
<feature type="binding site" evidence="6">
    <location>
        <position position="98"/>
    </location>
    <ligand>
        <name>Mg(2+)</name>
        <dbReference type="ChEBI" id="CHEBI:18420"/>
    </ligand>
</feature>
<evidence type="ECO:0000256" key="2">
    <source>
        <dbReference type="ARBA" id="ARBA00022722"/>
    </source>
</evidence>
<evidence type="ECO:0000256" key="1">
    <source>
        <dbReference type="ARBA" id="ARBA00022649"/>
    </source>
</evidence>
<comment type="similarity">
    <text evidence="6">Belongs to the PINc/VapC protein family.</text>
</comment>
<comment type="cofactor">
    <cofactor evidence="6">
        <name>Mg(2+)</name>
        <dbReference type="ChEBI" id="CHEBI:18420"/>
    </cofactor>
</comment>
<keyword evidence="4 6" id="KW-0378">Hydrolase</keyword>
<dbReference type="EC" id="3.1.-.-" evidence="6"/>
<sequence length="134" mass="14490">MIGLDTNVLVRLLVDDDAEQSGLARELASTVTPAAPAFVPLVVWVETYWVLHRAYGIAPDEVLEVFDELAGRDEVLSENPRAVAHALRAAREGVDFADALIDASAQQAGCEVVASFDQKAQRMLGWSSPETLRG</sequence>
<evidence type="ECO:0000313" key="8">
    <source>
        <dbReference type="EMBL" id="ACV07466.1"/>
    </source>
</evidence>
<evidence type="ECO:0000256" key="3">
    <source>
        <dbReference type="ARBA" id="ARBA00022723"/>
    </source>
</evidence>
<keyword evidence="6" id="KW-0800">Toxin</keyword>
<accession>C7NG57</accession>
<dbReference type="InterPro" id="IPR029060">
    <property type="entry name" value="PIN-like_dom_sf"/>
</dbReference>
<dbReference type="InterPro" id="IPR002716">
    <property type="entry name" value="PIN_dom"/>
</dbReference>
<dbReference type="PANTHER" id="PTHR39664:SF2">
    <property type="entry name" value="NUCLEIC ACID-BINDING PROTEIN, CONTAINING PIN DOMAIN-RELATED"/>
    <property type="match status" value="1"/>
</dbReference>
<dbReference type="RefSeq" id="WP_015780392.1">
    <property type="nucleotide sequence ID" value="NC_013169.1"/>
</dbReference>
<keyword evidence="2 6" id="KW-0540">Nuclease</keyword>